<evidence type="ECO:0000256" key="6">
    <source>
        <dbReference type="ARBA" id="ARBA00023077"/>
    </source>
</evidence>
<accession>A0A4Q0NP07</accession>
<feature type="signal peptide" evidence="12">
    <location>
        <begin position="1"/>
        <end position="18"/>
    </location>
</feature>
<evidence type="ECO:0000256" key="11">
    <source>
        <dbReference type="RuleBase" id="RU003357"/>
    </source>
</evidence>
<evidence type="ECO:0000259" key="14">
    <source>
        <dbReference type="Pfam" id="PF07715"/>
    </source>
</evidence>
<dbReference type="GO" id="GO:0044718">
    <property type="term" value="P:siderophore transmembrane transport"/>
    <property type="evidence" value="ECO:0007669"/>
    <property type="project" value="TreeGrafter"/>
</dbReference>
<keyword evidence="9 10" id="KW-0998">Cell outer membrane</keyword>
<evidence type="ECO:0000256" key="9">
    <source>
        <dbReference type="ARBA" id="ARBA00023237"/>
    </source>
</evidence>
<dbReference type="Proteomes" id="UP000289859">
    <property type="component" value="Unassembled WGS sequence"/>
</dbReference>
<dbReference type="Gene3D" id="2.170.130.10">
    <property type="entry name" value="TonB-dependent receptor, plug domain"/>
    <property type="match status" value="1"/>
</dbReference>
<evidence type="ECO:0000256" key="10">
    <source>
        <dbReference type="PROSITE-ProRule" id="PRU01360"/>
    </source>
</evidence>
<dbReference type="EMBL" id="QOVK01000033">
    <property type="protein sequence ID" value="RXG11874.1"/>
    <property type="molecule type" value="Genomic_DNA"/>
</dbReference>
<dbReference type="InterPro" id="IPR039426">
    <property type="entry name" value="TonB-dep_rcpt-like"/>
</dbReference>
<proteinExistence type="inferred from homology"/>
<dbReference type="OrthoDB" id="9803050at2"/>
<keyword evidence="16" id="KW-1185">Reference proteome</keyword>
<comment type="similarity">
    <text evidence="10 11">Belongs to the TonB-dependent receptor family.</text>
</comment>
<dbReference type="InterPro" id="IPR036942">
    <property type="entry name" value="Beta-barrel_TonB_sf"/>
</dbReference>
<dbReference type="PANTHER" id="PTHR30069">
    <property type="entry name" value="TONB-DEPENDENT OUTER MEMBRANE RECEPTOR"/>
    <property type="match status" value="1"/>
</dbReference>
<dbReference type="Pfam" id="PF00593">
    <property type="entry name" value="TonB_dep_Rec_b-barrel"/>
    <property type="match status" value="1"/>
</dbReference>
<keyword evidence="5 12" id="KW-0732">Signal</keyword>
<dbReference type="GO" id="GO:0009279">
    <property type="term" value="C:cell outer membrane"/>
    <property type="evidence" value="ECO:0007669"/>
    <property type="project" value="UniProtKB-SubCell"/>
</dbReference>
<keyword evidence="6 11" id="KW-0798">TonB box</keyword>
<dbReference type="Pfam" id="PF13715">
    <property type="entry name" value="CarbopepD_reg_2"/>
    <property type="match status" value="1"/>
</dbReference>
<dbReference type="PANTHER" id="PTHR30069:SF29">
    <property type="entry name" value="HEMOGLOBIN AND HEMOGLOBIN-HAPTOGLOBIN-BINDING PROTEIN 1-RELATED"/>
    <property type="match status" value="1"/>
</dbReference>
<keyword evidence="2 10" id="KW-0813">Transport</keyword>
<dbReference type="InterPro" id="IPR008969">
    <property type="entry name" value="CarboxyPept-like_regulatory"/>
</dbReference>
<keyword evidence="3 10" id="KW-1134">Transmembrane beta strand</keyword>
<dbReference type="InterPro" id="IPR000531">
    <property type="entry name" value="Beta-barrel_TonB"/>
</dbReference>
<evidence type="ECO:0000256" key="3">
    <source>
        <dbReference type="ARBA" id="ARBA00022452"/>
    </source>
</evidence>
<evidence type="ECO:0000256" key="8">
    <source>
        <dbReference type="ARBA" id="ARBA00023170"/>
    </source>
</evidence>
<protein>
    <submittedName>
        <fullName evidence="15">TonB-dependent receptor-like protein</fullName>
    </submittedName>
</protein>
<evidence type="ECO:0000256" key="1">
    <source>
        <dbReference type="ARBA" id="ARBA00004571"/>
    </source>
</evidence>
<feature type="chain" id="PRO_5020553434" evidence="12">
    <location>
        <begin position="19"/>
        <end position="774"/>
    </location>
</feature>
<evidence type="ECO:0000256" key="7">
    <source>
        <dbReference type="ARBA" id="ARBA00023136"/>
    </source>
</evidence>
<dbReference type="GO" id="GO:0015344">
    <property type="term" value="F:siderophore uptake transmembrane transporter activity"/>
    <property type="evidence" value="ECO:0007669"/>
    <property type="project" value="TreeGrafter"/>
</dbReference>
<feature type="domain" description="TonB-dependent receptor-like beta-barrel" evidence="13">
    <location>
        <begin position="275"/>
        <end position="731"/>
    </location>
</feature>
<evidence type="ECO:0000256" key="5">
    <source>
        <dbReference type="ARBA" id="ARBA00022729"/>
    </source>
</evidence>
<dbReference type="InterPro" id="IPR037066">
    <property type="entry name" value="Plug_dom_sf"/>
</dbReference>
<dbReference type="Gene3D" id="2.40.170.20">
    <property type="entry name" value="TonB-dependent receptor, beta-barrel domain"/>
    <property type="match status" value="1"/>
</dbReference>
<organism evidence="15 16">
    <name type="scientific">Leeuwenhoekiella polynyae</name>
    <dbReference type="NCBI Taxonomy" id="1550906"/>
    <lineage>
        <taxon>Bacteria</taxon>
        <taxon>Pseudomonadati</taxon>
        <taxon>Bacteroidota</taxon>
        <taxon>Flavobacteriia</taxon>
        <taxon>Flavobacteriales</taxon>
        <taxon>Flavobacteriaceae</taxon>
        <taxon>Leeuwenhoekiella</taxon>
    </lineage>
</organism>
<keyword evidence="8 15" id="KW-0675">Receptor</keyword>
<dbReference type="SUPFAM" id="SSF56935">
    <property type="entry name" value="Porins"/>
    <property type="match status" value="1"/>
</dbReference>
<dbReference type="InterPro" id="IPR012910">
    <property type="entry name" value="Plug_dom"/>
</dbReference>
<dbReference type="AlphaFoldDB" id="A0A4Q0NP07"/>
<keyword evidence="7 10" id="KW-0472">Membrane</keyword>
<evidence type="ECO:0000256" key="4">
    <source>
        <dbReference type="ARBA" id="ARBA00022692"/>
    </source>
</evidence>
<evidence type="ECO:0000259" key="13">
    <source>
        <dbReference type="Pfam" id="PF00593"/>
    </source>
</evidence>
<keyword evidence="4 10" id="KW-0812">Transmembrane</keyword>
<evidence type="ECO:0000313" key="16">
    <source>
        <dbReference type="Proteomes" id="UP000289859"/>
    </source>
</evidence>
<sequence length="774" mass="87416">MLLSLLFLFLFSSMGITAQETYTLSGSITDAKNGEELPGASVWIKELETGGTTNAYGFYSITVPQGSYTLSISYVGYTTQEQRIEFTDNRELHIELIPESTSLQEVVISSKKKDLNVTSTQMSANTLNMQEIAKVPVLFGEKDVLKTIQLLPGIKANEVGSGFFVRGGSAGQNLILLDEAPVYNASHMLGLFSVFNSDAIKDLTLYKGHIPANYGGRASSVMDVQMNNGNNKGFSASGGIGTIASRLTIEAPIVKDKGSFMLSGRRTYLDLFLKLSNDEDTRNTSLYFYDFNAKANYKIGANDRIYLSGYFGRDQFGFSDEFGFDWGNTTATLRWNHLFNDKLFSNTTVLYSDYNYRVEIGGDEGQNNGFSIESAIEDFSLKQDYKYYWNNSNTVQFGWNATRHHFVPGEIRSEANANVNDLLLQKKYAWEAGVYLSDEQEITDNLRANFGLRYSWFAQTGPGAIFTYDAEGDIASTTTYDSGEFVKTYGGFEPRVGLTYLLSEASSIKASYNRNRQYLHLISNSTSGTPIDLWIPSSNNVKPQLSDQYALGYYRNFKNNTFETSVEVYYKGMQNQIDYRTGAELIFNENVESQLLFGKGWSYGAEFYFKKNLGRFTGWLSYTWSKTERKFDGIDTGNPYPASWDRTHDLSLVGMYQLSPKWSLSATFAYRTGNAVTFPVGKYEVDDEVVNLYDTRNANRFPAYHRLDLGATRSIKKTKKWEMSTTFSLYNAYGRKNAYQINFKEAENDPNRTEAVKLSLFSFFPAVSWNFKFN</sequence>
<evidence type="ECO:0000256" key="2">
    <source>
        <dbReference type="ARBA" id="ARBA00022448"/>
    </source>
</evidence>
<dbReference type="Pfam" id="PF07715">
    <property type="entry name" value="Plug"/>
    <property type="match status" value="1"/>
</dbReference>
<comment type="subcellular location">
    <subcellularLocation>
        <location evidence="1 10">Cell outer membrane</location>
        <topology evidence="1 10">Multi-pass membrane protein</topology>
    </subcellularLocation>
</comment>
<dbReference type="Gene3D" id="2.60.40.1120">
    <property type="entry name" value="Carboxypeptidase-like, regulatory domain"/>
    <property type="match status" value="1"/>
</dbReference>
<name>A0A4Q0NP07_9FLAO</name>
<evidence type="ECO:0000256" key="12">
    <source>
        <dbReference type="SAM" id="SignalP"/>
    </source>
</evidence>
<reference evidence="15 16" key="1">
    <citation type="submission" date="2018-07" db="EMBL/GenBank/DDBJ databases">
        <title>Leeuwenhoekiella genomics.</title>
        <authorList>
            <person name="Tahon G."/>
            <person name="Willems A."/>
        </authorList>
    </citation>
    <scope>NUCLEOTIDE SEQUENCE [LARGE SCALE GENOMIC DNA]</scope>
    <source>
        <strain evidence="15 16">LMG 29608</strain>
    </source>
</reference>
<dbReference type="SUPFAM" id="SSF49464">
    <property type="entry name" value="Carboxypeptidase regulatory domain-like"/>
    <property type="match status" value="1"/>
</dbReference>
<gene>
    <name evidence="15" type="ORF">DSM02_3976</name>
</gene>
<feature type="domain" description="TonB-dependent receptor plug" evidence="14">
    <location>
        <begin position="119"/>
        <end position="219"/>
    </location>
</feature>
<evidence type="ECO:0000313" key="15">
    <source>
        <dbReference type="EMBL" id="RXG11874.1"/>
    </source>
</evidence>
<comment type="caution">
    <text evidence="15">The sequence shown here is derived from an EMBL/GenBank/DDBJ whole genome shotgun (WGS) entry which is preliminary data.</text>
</comment>
<dbReference type="PROSITE" id="PS52016">
    <property type="entry name" value="TONB_DEPENDENT_REC_3"/>
    <property type="match status" value="1"/>
</dbReference>